<dbReference type="GO" id="GO:0016579">
    <property type="term" value="P:protein deubiquitination"/>
    <property type="evidence" value="ECO:0007669"/>
    <property type="project" value="InterPro"/>
</dbReference>
<dbReference type="GO" id="GO:0005829">
    <property type="term" value="C:cytosol"/>
    <property type="evidence" value="ECO:0007669"/>
    <property type="project" value="TreeGrafter"/>
</dbReference>
<dbReference type="InterPro" id="IPR038765">
    <property type="entry name" value="Papain-like_cys_pep_sf"/>
</dbReference>
<dbReference type="InterPro" id="IPR001394">
    <property type="entry name" value="Peptidase_C19_UCH"/>
</dbReference>
<dbReference type="Gene3D" id="3.90.70.10">
    <property type="entry name" value="Cysteine proteinases"/>
    <property type="match status" value="1"/>
</dbReference>
<comment type="caution">
    <text evidence="2">The sequence shown here is derived from an EMBL/GenBank/DDBJ whole genome shotgun (WGS) entry which is preliminary data.</text>
</comment>
<dbReference type="SUPFAM" id="SSF54001">
    <property type="entry name" value="Cysteine proteinases"/>
    <property type="match status" value="1"/>
</dbReference>
<dbReference type="EMBL" id="JAHBMH010000073">
    <property type="protein sequence ID" value="KAK1933433.1"/>
    <property type="molecule type" value="Genomic_DNA"/>
</dbReference>
<proteinExistence type="predicted"/>
<name>A0AAD9G7S2_BABDI</name>
<dbReference type="GO" id="GO:0004843">
    <property type="term" value="F:cysteine-type deubiquitinase activity"/>
    <property type="evidence" value="ECO:0007669"/>
    <property type="project" value="InterPro"/>
</dbReference>
<organism evidence="2 3">
    <name type="scientific">Babesia divergens</name>
    <dbReference type="NCBI Taxonomy" id="32595"/>
    <lineage>
        <taxon>Eukaryota</taxon>
        <taxon>Sar</taxon>
        <taxon>Alveolata</taxon>
        <taxon>Apicomplexa</taxon>
        <taxon>Aconoidasida</taxon>
        <taxon>Piroplasmida</taxon>
        <taxon>Babesiidae</taxon>
        <taxon>Babesia</taxon>
    </lineage>
</organism>
<gene>
    <name evidence="2" type="ORF">X943_003636</name>
</gene>
<evidence type="ECO:0000259" key="1">
    <source>
        <dbReference type="PROSITE" id="PS50235"/>
    </source>
</evidence>
<dbReference type="PROSITE" id="PS50235">
    <property type="entry name" value="USP_3"/>
    <property type="match status" value="1"/>
</dbReference>
<dbReference type="InterPro" id="IPR028889">
    <property type="entry name" value="USP"/>
</dbReference>
<dbReference type="Proteomes" id="UP001195914">
    <property type="component" value="Unassembled WGS sequence"/>
</dbReference>
<keyword evidence="2" id="KW-0378">Hydrolase</keyword>
<reference evidence="2" key="2">
    <citation type="submission" date="2021-05" db="EMBL/GenBank/DDBJ databases">
        <authorList>
            <person name="Pain A."/>
        </authorList>
    </citation>
    <scope>NUCLEOTIDE SEQUENCE</scope>
    <source>
        <strain evidence="2">1802A</strain>
    </source>
</reference>
<dbReference type="PANTHER" id="PTHR24006:SF905">
    <property type="entry name" value="UBIQUITIN CARBOXYL-TERMINAL HYDROLASE 1"/>
    <property type="match status" value="1"/>
</dbReference>
<evidence type="ECO:0000313" key="2">
    <source>
        <dbReference type="EMBL" id="KAK1933433.1"/>
    </source>
</evidence>
<dbReference type="InterPro" id="IPR050164">
    <property type="entry name" value="Peptidase_C19"/>
</dbReference>
<dbReference type="PANTHER" id="PTHR24006">
    <property type="entry name" value="UBIQUITIN CARBOXYL-TERMINAL HYDROLASE"/>
    <property type="match status" value="1"/>
</dbReference>
<evidence type="ECO:0000313" key="3">
    <source>
        <dbReference type="Proteomes" id="UP001195914"/>
    </source>
</evidence>
<protein>
    <submittedName>
        <fullName evidence="2">Ubiquitin carboxyl-terminal hydrolase family protein</fullName>
    </submittedName>
</protein>
<dbReference type="GO" id="GO:0005634">
    <property type="term" value="C:nucleus"/>
    <property type="evidence" value="ECO:0007669"/>
    <property type="project" value="TreeGrafter"/>
</dbReference>
<reference evidence="2" key="1">
    <citation type="journal article" date="2014" name="Nucleic Acids Res.">
        <title>The evolutionary dynamics of variant antigen genes in Babesia reveal a history of genomic innovation underlying host-parasite interaction.</title>
        <authorList>
            <person name="Jackson A.P."/>
            <person name="Otto T.D."/>
            <person name="Darby A."/>
            <person name="Ramaprasad A."/>
            <person name="Xia D."/>
            <person name="Echaide I.E."/>
            <person name="Farber M."/>
            <person name="Gahlot S."/>
            <person name="Gamble J."/>
            <person name="Gupta D."/>
            <person name="Gupta Y."/>
            <person name="Jackson L."/>
            <person name="Malandrin L."/>
            <person name="Malas T.B."/>
            <person name="Moussa E."/>
            <person name="Nair M."/>
            <person name="Reid A.J."/>
            <person name="Sanders M."/>
            <person name="Sharma J."/>
            <person name="Tracey A."/>
            <person name="Quail M.A."/>
            <person name="Weir W."/>
            <person name="Wastling J.M."/>
            <person name="Hall N."/>
            <person name="Willadsen P."/>
            <person name="Lingelbach K."/>
            <person name="Shiels B."/>
            <person name="Tait A."/>
            <person name="Berriman M."/>
            <person name="Allred D.R."/>
            <person name="Pain A."/>
        </authorList>
    </citation>
    <scope>NUCLEOTIDE SEQUENCE</scope>
    <source>
        <strain evidence="2">1802A</strain>
    </source>
</reference>
<sequence length="1070" mass="120551">MQHNMADIWRDSTVSMSPRGRRTLFVSTGKSQDPLQRNHRPLLNPREKQRGLWSMFSLETTESTHVNASHIRKWTPDVSRATESRSESKHVRHEPMNIVSNDRSLILRISDDYSTAAPVVPEITSPPIVDDDCSEPYVAQEVPISEGLTVQAVDEHVPPLTFKDDLSALPTRDITDVPGHSSDRLQSLNEFEMPREGGLTDAADFVTSIVGNPFDIFRLRHARSAVKVTEDELSRLKTVMLSRRHSPDELLTWFKASISVTNVPMMRTILQFLCDIILCDVNYRPLCVRMMETALVYHPDELVQSFSCAHIIPLFEPEVNDDIGGSFVRLFLSYKATFTAPGIAEDGVPIGLDTHGVFRYSIDECDAGDKARLRQPESSVLENGLNTASVSSVADSSAVFPNVTSAHEFMNSIGCGKIESMILLKICADRAGVSSAFGIPASRLRDWLCTIWFELPATRPCLPLMQLCIHWIDSREDPSFLKDAAFALLQKERDLFGTFEGDRLLMIELLSFMLRKNGDVSVELSKIVDMMSDSEEDTLYAVIDSIITHNFREKDMLDFWCLLCILPWPVSSPSSVICRLISSTFLVYYKLAYASLRGSVDDRFISSPMGVLENALRICMCRAASPILAKSALLQAILLVDISPLPALQMTNAPLLLASLCPFLWKCHFIWSSCGRDVDADNVVALRYLYHLLRSCVLCEPLSGKCNDLSTRNAPMFPRVRFASDDQPFEDVSHFIPSMIDAEVANYKFHPENSASYESSDIAVDLVKPLDPPRGLRNLGNSCYYNSMLQALFHTRYFVHSVLGFSGGGSALGIYKKLFRKMLKRGKKPFDPTIGYKLFPSEWRHRSQQQDVTEALNYVLEILDVTRGLWKRVFAGMVLRRIRCLHCESLSDNREVAMDFTFPLAGLPSIQEMFDDYCKIETLSKDNRYFCSKCNAYRKAHMWNVITSPPSHLIVILSRQIWLDESSEGRHKGGASKQLEHVKIDVNLSICQFDYTLYGAIIHSGESTTSGHYYFVGRDSEANSRWHVCDDSQVLPATSSTINDISQDRTNSHVPYVLFYRCVQAPATPL</sequence>
<dbReference type="Pfam" id="PF00443">
    <property type="entry name" value="UCH"/>
    <property type="match status" value="1"/>
</dbReference>
<dbReference type="AlphaFoldDB" id="A0AAD9G7S2"/>
<feature type="domain" description="USP" evidence="1">
    <location>
        <begin position="774"/>
        <end position="1063"/>
    </location>
</feature>
<keyword evidence="3" id="KW-1185">Reference proteome</keyword>
<accession>A0AAD9G7S2</accession>